<dbReference type="Proteomes" id="UP000662572">
    <property type="component" value="Unassembled WGS sequence"/>
</dbReference>
<reference evidence="2" key="2">
    <citation type="submission" date="2020-09" db="EMBL/GenBank/DDBJ databases">
        <authorList>
            <person name="Sun Q."/>
            <person name="Kim S."/>
        </authorList>
    </citation>
    <scope>NUCLEOTIDE SEQUENCE</scope>
    <source>
        <strain evidence="2">KCTC 32296</strain>
    </source>
</reference>
<dbReference type="Pfam" id="PF01381">
    <property type="entry name" value="HTH_3"/>
    <property type="match status" value="1"/>
</dbReference>
<dbReference type="GO" id="GO:0003677">
    <property type="term" value="F:DNA binding"/>
    <property type="evidence" value="ECO:0007669"/>
    <property type="project" value="InterPro"/>
</dbReference>
<sequence length="68" mass="7511">MKQNRIRSKLEIFIFEQGITYQQAGERLGVSGQYVQMVATGKRTASKDLAEKIGDWLNGGNTQQGGHA</sequence>
<dbReference type="CDD" id="cd00093">
    <property type="entry name" value="HTH_XRE"/>
    <property type="match status" value="1"/>
</dbReference>
<dbReference type="RefSeq" id="WP_189486080.1">
    <property type="nucleotide sequence ID" value="NZ_BMZB01000002.1"/>
</dbReference>
<evidence type="ECO:0000313" key="2">
    <source>
        <dbReference type="EMBL" id="GGZ31866.1"/>
    </source>
</evidence>
<evidence type="ECO:0000313" key="3">
    <source>
        <dbReference type="Proteomes" id="UP000662572"/>
    </source>
</evidence>
<feature type="domain" description="HTH cro/C1-type" evidence="1">
    <location>
        <begin position="16"/>
        <end position="53"/>
    </location>
</feature>
<organism evidence="2 3">
    <name type="scientific">Asticcacaulis endophyticus</name>
    <dbReference type="NCBI Taxonomy" id="1395890"/>
    <lineage>
        <taxon>Bacteria</taxon>
        <taxon>Pseudomonadati</taxon>
        <taxon>Pseudomonadota</taxon>
        <taxon>Alphaproteobacteria</taxon>
        <taxon>Caulobacterales</taxon>
        <taxon>Caulobacteraceae</taxon>
        <taxon>Asticcacaulis</taxon>
    </lineage>
</organism>
<dbReference type="EMBL" id="BMZB01000002">
    <property type="protein sequence ID" value="GGZ31866.1"/>
    <property type="molecule type" value="Genomic_DNA"/>
</dbReference>
<dbReference type="SUPFAM" id="SSF47413">
    <property type="entry name" value="lambda repressor-like DNA-binding domains"/>
    <property type="match status" value="1"/>
</dbReference>
<evidence type="ECO:0000259" key="1">
    <source>
        <dbReference type="Pfam" id="PF01381"/>
    </source>
</evidence>
<name>A0A918USV9_9CAUL</name>
<comment type="caution">
    <text evidence="2">The sequence shown here is derived from an EMBL/GenBank/DDBJ whole genome shotgun (WGS) entry which is preliminary data.</text>
</comment>
<dbReference type="Gene3D" id="1.10.260.40">
    <property type="entry name" value="lambda repressor-like DNA-binding domains"/>
    <property type="match status" value="1"/>
</dbReference>
<accession>A0A918USV9</accession>
<dbReference type="AlphaFoldDB" id="A0A918USV9"/>
<protein>
    <recommendedName>
        <fullName evidence="1">HTH cro/C1-type domain-containing protein</fullName>
    </recommendedName>
</protein>
<proteinExistence type="predicted"/>
<dbReference type="InterPro" id="IPR001387">
    <property type="entry name" value="Cro/C1-type_HTH"/>
</dbReference>
<gene>
    <name evidence="2" type="ORF">GCM10011273_17340</name>
</gene>
<reference evidence="2" key="1">
    <citation type="journal article" date="2014" name="Int. J. Syst. Evol. Microbiol.">
        <title>Complete genome sequence of Corynebacterium casei LMG S-19264T (=DSM 44701T), isolated from a smear-ripened cheese.</title>
        <authorList>
            <consortium name="US DOE Joint Genome Institute (JGI-PGF)"/>
            <person name="Walter F."/>
            <person name="Albersmeier A."/>
            <person name="Kalinowski J."/>
            <person name="Ruckert C."/>
        </authorList>
    </citation>
    <scope>NUCLEOTIDE SEQUENCE</scope>
    <source>
        <strain evidence="2">KCTC 32296</strain>
    </source>
</reference>
<dbReference type="InterPro" id="IPR010982">
    <property type="entry name" value="Lambda_DNA-bd_dom_sf"/>
</dbReference>
<keyword evidence="3" id="KW-1185">Reference proteome</keyword>